<dbReference type="InterPro" id="IPR051538">
    <property type="entry name" value="Acyl-CoA_Synth/Transferase"/>
</dbReference>
<dbReference type="GO" id="GO:0016747">
    <property type="term" value="F:acyltransferase activity, transferring groups other than amino-acyl groups"/>
    <property type="evidence" value="ECO:0007669"/>
    <property type="project" value="InterPro"/>
</dbReference>
<dbReference type="AlphaFoldDB" id="A0A939DBX4"/>
<protein>
    <submittedName>
        <fullName evidence="8">GNAT family N-acetyltransferase</fullName>
    </submittedName>
</protein>
<comment type="caution">
    <text evidence="8">The sequence shown here is derived from an EMBL/GenBank/DDBJ whole genome shotgun (WGS) entry which is preliminary data.</text>
</comment>
<comment type="similarity">
    <text evidence="4">In the N-terminal section; belongs to the acetate CoA ligase alpha subunit family.</text>
</comment>
<dbReference type="InterPro" id="IPR036291">
    <property type="entry name" value="NAD(P)-bd_dom_sf"/>
</dbReference>
<dbReference type="GO" id="GO:0043758">
    <property type="term" value="F:acetate-CoA ligase (ADP-forming) activity"/>
    <property type="evidence" value="ECO:0007669"/>
    <property type="project" value="InterPro"/>
</dbReference>
<reference evidence="8" key="1">
    <citation type="submission" date="2021-02" db="EMBL/GenBank/DDBJ databases">
        <title>PHA producing bacteria isolated from coastal sediment in Guangdong, Shenzhen.</title>
        <authorList>
            <person name="Zheng W."/>
            <person name="Yu S."/>
            <person name="Huang Y."/>
        </authorList>
    </citation>
    <scope>NUCLEOTIDE SEQUENCE</scope>
    <source>
        <strain evidence="8">TN14-10</strain>
    </source>
</reference>
<dbReference type="InterPro" id="IPR003781">
    <property type="entry name" value="CoA-bd"/>
</dbReference>
<evidence type="ECO:0000256" key="4">
    <source>
        <dbReference type="ARBA" id="ARBA00060888"/>
    </source>
</evidence>
<feature type="domain" description="ATP-grasp" evidence="6">
    <location>
        <begin position="496"/>
        <end position="532"/>
    </location>
</feature>
<dbReference type="InterPro" id="IPR043938">
    <property type="entry name" value="Ligase_CoA_dom"/>
</dbReference>
<evidence type="ECO:0000313" key="8">
    <source>
        <dbReference type="EMBL" id="MBN7795235.1"/>
    </source>
</evidence>
<dbReference type="Pfam" id="PF13380">
    <property type="entry name" value="CoA_binding_2"/>
    <property type="match status" value="1"/>
</dbReference>
<dbReference type="Gene3D" id="3.40.50.720">
    <property type="entry name" value="NAD(P)-binding Rossmann-like Domain"/>
    <property type="match status" value="1"/>
</dbReference>
<name>A0A939DBX4_9GAMM</name>
<dbReference type="SUPFAM" id="SSF51735">
    <property type="entry name" value="NAD(P)-binding Rossmann-fold domains"/>
    <property type="match status" value="1"/>
</dbReference>
<dbReference type="EMBL" id="JAFKCZ010000001">
    <property type="protein sequence ID" value="MBN7795235.1"/>
    <property type="molecule type" value="Genomic_DNA"/>
</dbReference>
<keyword evidence="3 5" id="KW-0067">ATP-binding</keyword>
<evidence type="ECO:0000256" key="1">
    <source>
        <dbReference type="ARBA" id="ARBA00022598"/>
    </source>
</evidence>
<dbReference type="GO" id="GO:0046872">
    <property type="term" value="F:metal ion binding"/>
    <property type="evidence" value="ECO:0007669"/>
    <property type="project" value="InterPro"/>
</dbReference>
<evidence type="ECO:0000256" key="3">
    <source>
        <dbReference type="ARBA" id="ARBA00022840"/>
    </source>
</evidence>
<dbReference type="SUPFAM" id="SSF56059">
    <property type="entry name" value="Glutathione synthetase ATP-binding domain-like"/>
    <property type="match status" value="1"/>
</dbReference>
<dbReference type="Pfam" id="PF00583">
    <property type="entry name" value="Acetyltransf_1"/>
    <property type="match status" value="1"/>
</dbReference>
<dbReference type="GO" id="GO:0005524">
    <property type="term" value="F:ATP binding"/>
    <property type="evidence" value="ECO:0007669"/>
    <property type="project" value="UniProtKB-UniRule"/>
</dbReference>
<evidence type="ECO:0000259" key="7">
    <source>
        <dbReference type="PROSITE" id="PS51186"/>
    </source>
</evidence>
<proteinExistence type="inferred from homology"/>
<dbReference type="SUPFAM" id="SSF52210">
    <property type="entry name" value="Succinyl-CoA synthetase domains"/>
    <property type="match status" value="2"/>
</dbReference>
<dbReference type="InterPro" id="IPR013815">
    <property type="entry name" value="ATP_grasp_subdomain_1"/>
</dbReference>
<dbReference type="Pfam" id="PF19045">
    <property type="entry name" value="Ligase_CoA_2"/>
    <property type="match status" value="1"/>
</dbReference>
<dbReference type="Gene3D" id="3.40.50.261">
    <property type="entry name" value="Succinyl-CoA synthetase domains"/>
    <property type="match status" value="2"/>
</dbReference>
<dbReference type="Gene3D" id="3.30.1490.20">
    <property type="entry name" value="ATP-grasp fold, A domain"/>
    <property type="match status" value="1"/>
</dbReference>
<gene>
    <name evidence="8" type="ORF">JYP50_01445</name>
</gene>
<keyword evidence="1" id="KW-0436">Ligase</keyword>
<dbReference type="InterPro" id="IPR016181">
    <property type="entry name" value="Acyl_CoA_acyltransferase"/>
</dbReference>
<sequence length="893" mass="95679">MRPHRLHRIFEPRSVALIGASPRENSVGYQVLRNILDAGFSGAVYPVNRNHESILDRQCYPSIRDVGEPVDLVVMAIPAQRIPEVMRECVDSRVGGVVVISAGFGEVGPFGQQLQDEIVALARGADIPLVGPNCLGVIRPTAGLNATFAHSGVRPGQVALVSQSGAFCTALMDAAESGGRGFSAVASLGATADVGFGQVLDYLSVDARTRSILLYIEGISDPRAFLSGLRAAARLKPVIVVKPGRHEAGRRAAVTHTGGHFGSDEVFNAALERAGAVRVLTANELFAAANILSSKVRVTGRRLAIITNGGGPGVMAADRADELDVPLATLSAESIDALSAVLPAHWSHTHPIDLLGDADSARYEQAVRIVLADRNVDGLLVLLTPQGMTEPTACAEGLVEAARGARKPVLACWLGQNQVREGRARLEAAGIPHFNSPEAGVNGFGYLAAYRRNQDKLMQAPPPLSSHRPPRVQAARAILGTAMAESRRALDGVEARELLAAFHIPVATCVNARDPEQARAEAEAMGLPVVMKINSPDISHKSDVGGVRLNVREAASVPIVYREIVAAVAAGAPAARIRGVTLERMAERPHAREVVVGIDRDPVFGPVIRFGTGGMAMDIYADTQVALPPLNVFLCEDLIHRTRANRALRGFRHLPGADVQGLVDILMRASEMACELPEIEQLIINPVLADEHGVLAVDAWVAVSAPARTGARYAHMAIHPYPPGLEYSLNTRDGRPLSVRPIRPEDAAIEQRFVDGLSPQSKYFRFMYGMGHITPAMLARFTQIDYDREMALVAVDGDGTAEASLKAVARYVANPGGDSCEFALAVADEMQRQGIGSQLMQRLMALAREHGFREIEGEVLAENAKMLQLCRRLGFSIHRSAQDAEVMAVRRAL</sequence>
<dbReference type="Pfam" id="PF13607">
    <property type="entry name" value="Succ_CoA_lig"/>
    <property type="match status" value="1"/>
</dbReference>
<organism evidence="8 9">
    <name type="scientific">Parahaliea mediterranea</name>
    <dbReference type="NCBI Taxonomy" id="651086"/>
    <lineage>
        <taxon>Bacteria</taxon>
        <taxon>Pseudomonadati</taxon>
        <taxon>Pseudomonadota</taxon>
        <taxon>Gammaproteobacteria</taxon>
        <taxon>Cellvibrionales</taxon>
        <taxon>Halieaceae</taxon>
        <taxon>Parahaliea</taxon>
    </lineage>
</organism>
<dbReference type="PROSITE" id="PS50975">
    <property type="entry name" value="ATP_GRASP"/>
    <property type="match status" value="1"/>
</dbReference>
<evidence type="ECO:0000313" key="9">
    <source>
        <dbReference type="Proteomes" id="UP000664303"/>
    </source>
</evidence>
<accession>A0A939DBX4</accession>
<keyword evidence="9" id="KW-1185">Reference proteome</keyword>
<evidence type="ECO:0000256" key="2">
    <source>
        <dbReference type="ARBA" id="ARBA00022741"/>
    </source>
</evidence>
<dbReference type="InterPro" id="IPR000182">
    <property type="entry name" value="GNAT_dom"/>
</dbReference>
<dbReference type="InterPro" id="IPR011761">
    <property type="entry name" value="ATP-grasp"/>
</dbReference>
<evidence type="ECO:0000256" key="5">
    <source>
        <dbReference type="PROSITE-ProRule" id="PRU00409"/>
    </source>
</evidence>
<dbReference type="Pfam" id="PF13549">
    <property type="entry name" value="ATP-grasp_5"/>
    <property type="match status" value="1"/>
</dbReference>
<dbReference type="RefSeq" id="WP_206558669.1">
    <property type="nucleotide sequence ID" value="NZ_JAFKCZ010000001.1"/>
</dbReference>
<dbReference type="PROSITE" id="PS51186">
    <property type="entry name" value="GNAT"/>
    <property type="match status" value="1"/>
</dbReference>
<feature type="domain" description="N-acetyltransferase" evidence="7">
    <location>
        <begin position="737"/>
        <end position="893"/>
    </location>
</feature>
<dbReference type="PANTHER" id="PTHR43334">
    <property type="entry name" value="ACETATE--COA LIGASE [ADP-FORMING]"/>
    <property type="match status" value="1"/>
</dbReference>
<dbReference type="FunFam" id="3.30.1490.20:FF:000020">
    <property type="entry name" value="Protein lysine acetyltransferase"/>
    <property type="match status" value="1"/>
</dbReference>
<dbReference type="SUPFAM" id="SSF55729">
    <property type="entry name" value="Acyl-CoA N-acyltransferases (Nat)"/>
    <property type="match status" value="1"/>
</dbReference>
<dbReference type="Gene3D" id="3.40.630.30">
    <property type="match status" value="1"/>
</dbReference>
<dbReference type="Proteomes" id="UP000664303">
    <property type="component" value="Unassembled WGS sequence"/>
</dbReference>
<dbReference type="InterPro" id="IPR032875">
    <property type="entry name" value="Succ_CoA_lig_flav_dom"/>
</dbReference>
<evidence type="ECO:0000259" key="6">
    <source>
        <dbReference type="PROSITE" id="PS50975"/>
    </source>
</evidence>
<keyword evidence="2 5" id="KW-0547">Nucleotide-binding</keyword>
<dbReference type="PANTHER" id="PTHR43334:SF1">
    <property type="entry name" value="3-HYDROXYPROPIONATE--COA LIGASE [ADP-FORMING]"/>
    <property type="match status" value="1"/>
</dbReference>
<dbReference type="CDD" id="cd04301">
    <property type="entry name" value="NAT_SF"/>
    <property type="match status" value="1"/>
</dbReference>
<dbReference type="Gene3D" id="3.30.470.20">
    <property type="entry name" value="ATP-grasp fold, B domain"/>
    <property type="match status" value="1"/>
</dbReference>
<dbReference type="InterPro" id="IPR016102">
    <property type="entry name" value="Succinyl-CoA_synth-like"/>
</dbReference>
<dbReference type="SMART" id="SM00881">
    <property type="entry name" value="CoA_binding"/>
    <property type="match status" value="1"/>
</dbReference>